<feature type="region of interest" description="Disordered" evidence="1">
    <location>
        <begin position="48"/>
        <end position="74"/>
    </location>
</feature>
<name>A0A1J7ID55_9PEZI</name>
<evidence type="ECO:0000256" key="1">
    <source>
        <dbReference type="SAM" id="MobiDB-lite"/>
    </source>
</evidence>
<reference evidence="2 3" key="1">
    <citation type="submission" date="2016-10" db="EMBL/GenBank/DDBJ databases">
        <title>Draft genome sequence of Coniochaeta ligniaria NRRL30616, a lignocellulolytic fungus for bioabatement of inhibitors in plant biomass hydrolysates.</title>
        <authorList>
            <consortium name="DOE Joint Genome Institute"/>
            <person name="Jimenez D.J."/>
            <person name="Hector R.E."/>
            <person name="Riley R."/>
            <person name="Sun H."/>
            <person name="Grigoriev I.V."/>
            <person name="Van Elsas J.D."/>
            <person name="Nichols N.N."/>
        </authorList>
    </citation>
    <scope>NUCLEOTIDE SEQUENCE [LARGE SCALE GENOMIC DNA]</scope>
    <source>
        <strain evidence="2 3">NRRL 30616</strain>
    </source>
</reference>
<dbReference type="Proteomes" id="UP000182658">
    <property type="component" value="Unassembled WGS sequence"/>
</dbReference>
<feature type="compositionally biased region" description="Polar residues" evidence="1">
    <location>
        <begin position="48"/>
        <end position="65"/>
    </location>
</feature>
<proteinExistence type="predicted"/>
<organism evidence="2 3">
    <name type="scientific">Coniochaeta ligniaria NRRL 30616</name>
    <dbReference type="NCBI Taxonomy" id="1408157"/>
    <lineage>
        <taxon>Eukaryota</taxon>
        <taxon>Fungi</taxon>
        <taxon>Dikarya</taxon>
        <taxon>Ascomycota</taxon>
        <taxon>Pezizomycotina</taxon>
        <taxon>Sordariomycetes</taxon>
        <taxon>Sordariomycetidae</taxon>
        <taxon>Coniochaetales</taxon>
        <taxon>Coniochaetaceae</taxon>
        <taxon>Coniochaeta</taxon>
    </lineage>
</organism>
<dbReference type="EMBL" id="KV875102">
    <property type="protein sequence ID" value="OIW25219.1"/>
    <property type="molecule type" value="Genomic_DNA"/>
</dbReference>
<protein>
    <submittedName>
        <fullName evidence="2">Uncharacterized protein</fullName>
    </submittedName>
</protein>
<keyword evidence="3" id="KW-1185">Reference proteome</keyword>
<evidence type="ECO:0000313" key="2">
    <source>
        <dbReference type="EMBL" id="OIW25219.1"/>
    </source>
</evidence>
<dbReference type="InParanoid" id="A0A1J7ID55"/>
<accession>A0A1J7ID55</accession>
<sequence length="95" mass="10047">MSFVPCAIHLTFTCHPSSSRYLPSGNLNKRVLSSPETVNNCGTVPGTLGTTSSDGGHSTNNNGRHITSAPPSTPVHQTWKAIAHMLSYTCLAKVP</sequence>
<dbReference type="AlphaFoldDB" id="A0A1J7ID55"/>
<gene>
    <name evidence="2" type="ORF">CONLIGDRAFT_636298</name>
</gene>
<evidence type="ECO:0000313" key="3">
    <source>
        <dbReference type="Proteomes" id="UP000182658"/>
    </source>
</evidence>